<evidence type="ECO:0000313" key="5">
    <source>
        <dbReference type="EMBL" id="GAC20495.1"/>
    </source>
</evidence>
<protein>
    <recommendedName>
        <fullName evidence="2">diguanylate cyclase</fullName>
        <ecNumber evidence="2">2.7.7.65</ecNumber>
    </recommendedName>
</protein>
<dbReference type="GO" id="GO:1902201">
    <property type="term" value="P:negative regulation of bacterial-type flagellum-dependent cell motility"/>
    <property type="evidence" value="ECO:0007669"/>
    <property type="project" value="TreeGrafter"/>
</dbReference>
<evidence type="ECO:0000259" key="4">
    <source>
        <dbReference type="PROSITE" id="PS50887"/>
    </source>
</evidence>
<evidence type="ECO:0000256" key="2">
    <source>
        <dbReference type="ARBA" id="ARBA00012528"/>
    </source>
</evidence>
<dbReference type="InterPro" id="IPR000160">
    <property type="entry name" value="GGDEF_dom"/>
</dbReference>
<dbReference type="Proteomes" id="UP000006327">
    <property type="component" value="Unassembled WGS sequence"/>
</dbReference>
<evidence type="ECO:0000256" key="1">
    <source>
        <dbReference type="ARBA" id="ARBA00001946"/>
    </source>
</evidence>
<feature type="coiled-coil region" evidence="3">
    <location>
        <begin position="151"/>
        <end position="178"/>
    </location>
</feature>
<keyword evidence="3" id="KW-0175">Coiled coil</keyword>
<dbReference type="CDD" id="cd01949">
    <property type="entry name" value="GGDEF"/>
    <property type="match status" value="1"/>
</dbReference>
<feature type="domain" description="GGDEF" evidence="4">
    <location>
        <begin position="204"/>
        <end position="338"/>
    </location>
</feature>
<evidence type="ECO:0000313" key="6">
    <source>
        <dbReference type="Proteomes" id="UP000006327"/>
    </source>
</evidence>
<organism evidence="5 6">
    <name type="scientific">Paraglaciecola arctica BSs20135</name>
    <dbReference type="NCBI Taxonomy" id="493475"/>
    <lineage>
        <taxon>Bacteria</taxon>
        <taxon>Pseudomonadati</taxon>
        <taxon>Pseudomonadota</taxon>
        <taxon>Gammaproteobacteria</taxon>
        <taxon>Alteromonadales</taxon>
        <taxon>Alteromonadaceae</taxon>
        <taxon>Paraglaciecola</taxon>
    </lineage>
</organism>
<dbReference type="EMBL" id="BAEO01000055">
    <property type="protein sequence ID" value="GAC20495.1"/>
    <property type="molecule type" value="Genomic_DNA"/>
</dbReference>
<dbReference type="RefSeq" id="WP_007622467.1">
    <property type="nucleotide sequence ID" value="NZ_BAEO01000055.1"/>
</dbReference>
<dbReference type="FunFam" id="3.30.70.270:FF:000001">
    <property type="entry name" value="Diguanylate cyclase domain protein"/>
    <property type="match status" value="1"/>
</dbReference>
<dbReference type="InterPro" id="IPR050469">
    <property type="entry name" value="Diguanylate_Cyclase"/>
</dbReference>
<dbReference type="Gene3D" id="3.30.70.270">
    <property type="match status" value="1"/>
</dbReference>
<dbReference type="SMART" id="SM00267">
    <property type="entry name" value="GGDEF"/>
    <property type="match status" value="1"/>
</dbReference>
<dbReference type="GO" id="GO:0005886">
    <property type="term" value="C:plasma membrane"/>
    <property type="evidence" value="ECO:0007669"/>
    <property type="project" value="TreeGrafter"/>
</dbReference>
<gene>
    <name evidence="5" type="primary">dgcB</name>
    <name evidence="5" type="ORF">GARC_3541</name>
</gene>
<keyword evidence="6" id="KW-1185">Reference proteome</keyword>
<comment type="caution">
    <text evidence="5">The sequence shown here is derived from an EMBL/GenBank/DDBJ whole genome shotgun (WGS) entry which is preliminary data.</text>
</comment>
<dbReference type="InterPro" id="IPR029787">
    <property type="entry name" value="Nucleotide_cyclase"/>
</dbReference>
<dbReference type="AlphaFoldDB" id="K6ZAM9"/>
<proteinExistence type="predicted"/>
<dbReference type="PANTHER" id="PTHR45138">
    <property type="entry name" value="REGULATORY COMPONENTS OF SENSORY TRANSDUCTION SYSTEM"/>
    <property type="match status" value="1"/>
</dbReference>
<dbReference type="SUPFAM" id="SSF55073">
    <property type="entry name" value="Nucleotide cyclase"/>
    <property type="match status" value="1"/>
</dbReference>
<dbReference type="NCBIfam" id="TIGR00254">
    <property type="entry name" value="GGDEF"/>
    <property type="match status" value="1"/>
</dbReference>
<dbReference type="GO" id="GO:0052621">
    <property type="term" value="F:diguanylate cyclase activity"/>
    <property type="evidence" value="ECO:0007669"/>
    <property type="project" value="UniProtKB-EC"/>
</dbReference>
<dbReference type="Pfam" id="PF00990">
    <property type="entry name" value="GGDEF"/>
    <property type="match status" value="1"/>
</dbReference>
<dbReference type="PROSITE" id="PS50887">
    <property type="entry name" value="GGDEF"/>
    <property type="match status" value="1"/>
</dbReference>
<dbReference type="PANTHER" id="PTHR45138:SF2">
    <property type="entry name" value="DIGUANYLATE CYCLASE VDCA"/>
    <property type="match status" value="1"/>
</dbReference>
<comment type="cofactor">
    <cofactor evidence="1">
        <name>Mg(2+)</name>
        <dbReference type="ChEBI" id="CHEBI:18420"/>
    </cofactor>
</comment>
<dbReference type="eggNOG" id="COG3706">
    <property type="taxonomic scope" value="Bacteria"/>
</dbReference>
<dbReference type="EC" id="2.7.7.65" evidence="2"/>
<reference evidence="5 6" key="1">
    <citation type="journal article" date="2017" name="Antonie Van Leeuwenhoek">
        <title>Rhizobium rhizosphaerae sp. nov., a novel species isolated from rice rhizosphere.</title>
        <authorList>
            <person name="Zhao J.J."/>
            <person name="Zhang J."/>
            <person name="Zhang R.J."/>
            <person name="Zhang C.W."/>
            <person name="Yin H.Q."/>
            <person name="Zhang X.X."/>
        </authorList>
    </citation>
    <scope>NUCLEOTIDE SEQUENCE [LARGE SCALE GENOMIC DNA]</scope>
    <source>
        <strain evidence="5 6">BSs20135</strain>
    </source>
</reference>
<dbReference type="InterPro" id="IPR043128">
    <property type="entry name" value="Rev_trsase/Diguanyl_cyclase"/>
</dbReference>
<dbReference type="STRING" id="493475.GARC_3541"/>
<evidence type="ECO:0000256" key="3">
    <source>
        <dbReference type="SAM" id="Coils"/>
    </source>
</evidence>
<sequence>MADNNLEKSFATLKQTIPLMLKHKIPAIPNNYALWYTYVSNESPELKNAIDYVLDNKMQFSKIKTKELYRNYLAEAEEVSAWELRQSVEAMLIELSQSLRDTRSETTSFKETMDTCVDDLTKVEKEGLSVIEVMALVRNLVENTQNIRRSTINFNAALKDAQNEIEALRGQLEQSQQEALYDALTGLCNRRYFDEELATQSLKPNLCLILVDLDYFKNINDNYGHLMGDLILKATAKKLQATCRDGAQAFRFGGEEFAIIVPNVNIAKARSMAESMRKAIEKIRVKDKRTGEILGDIAASFGVAELIKGMNPLALVEQADKQLYEAKRLGRNRVMPMM</sequence>
<accession>K6ZAM9</accession>
<dbReference type="GO" id="GO:0043709">
    <property type="term" value="P:cell adhesion involved in single-species biofilm formation"/>
    <property type="evidence" value="ECO:0007669"/>
    <property type="project" value="TreeGrafter"/>
</dbReference>
<dbReference type="OrthoDB" id="9812260at2"/>
<name>K6ZAM9_9ALTE</name>